<dbReference type="CDD" id="cd04732">
    <property type="entry name" value="HisA"/>
    <property type="match status" value="1"/>
</dbReference>
<comment type="similarity">
    <text evidence="4 12 13">Belongs to the HisA/HisF family.</text>
</comment>
<accession>A0A0P6W2B2</accession>
<keyword evidence="10 12" id="KW-0413">Isomerase</keyword>
<dbReference type="eggNOG" id="COG0106">
    <property type="taxonomic scope" value="Bacteria"/>
</dbReference>
<dbReference type="Proteomes" id="UP000050398">
    <property type="component" value="Unassembled WGS sequence"/>
</dbReference>
<dbReference type="GO" id="GO:0005737">
    <property type="term" value="C:cytoplasm"/>
    <property type="evidence" value="ECO:0007669"/>
    <property type="project" value="UniProtKB-SubCell"/>
</dbReference>
<evidence type="ECO:0000313" key="16">
    <source>
        <dbReference type="Proteomes" id="UP000050398"/>
    </source>
</evidence>
<dbReference type="InterPro" id="IPR006063">
    <property type="entry name" value="HisA_bact_arch"/>
</dbReference>
<comment type="catalytic activity">
    <reaction evidence="1 12 14">
        <text>1-(5-phospho-beta-D-ribosyl)-5-[(5-phospho-beta-D-ribosylamino)methylideneamino]imidazole-4-carboxamide = 5-[(5-phospho-1-deoxy-D-ribulos-1-ylimino)methylamino]-1-(5-phospho-beta-D-ribosyl)imidazole-4-carboxamide</text>
        <dbReference type="Rhea" id="RHEA:15469"/>
        <dbReference type="ChEBI" id="CHEBI:58435"/>
        <dbReference type="ChEBI" id="CHEBI:58525"/>
        <dbReference type="EC" id="5.3.1.16"/>
    </reaction>
</comment>
<reference evidence="15 16" key="1">
    <citation type="submission" date="2015-08" db="EMBL/GenBank/DDBJ databases">
        <title>Draft Genome Sequence of Bacillus vietnamensis UCD-SED5.</title>
        <authorList>
            <person name="Lee R.D."/>
            <person name="Jospin G."/>
            <person name="Lang J.M."/>
            <person name="Coil D.A."/>
            <person name="Eisen J.A."/>
        </authorList>
    </citation>
    <scope>NUCLEOTIDE SEQUENCE [LARGE SCALE GENOMIC DNA]</scope>
    <source>
        <strain evidence="15 16">UCD-SED5</strain>
    </source>
</reference>
<dbReference type="GO" id="GO:0000162">
    <property type="term" value="P:L-tryptophan biosynthetic process"/>
    <property type="evidence" value="ECO:0007669"/>
    <property type="project" value="TreeGrafter"/>
</dbReference>
<evidence type="ECO:0000256" key="14">
    <source>
        <dbReference type="RuleBase" id="RU003658"/>
    </source>
</evidence>
<proteinExistence type="inferred from homology"/>
<keyword evidence="7 12" id="KW-0963">Cytoplasm</keyword>
<dbReference type="PATRIC" id="fig|218284.4.peg.3929"/>
<comment type="subcellular location">
    <subcellularLocation>
        <location evidence="2 12 14">Cytoplasm</location>
    </subcellularLocation>
</comment>
<feature type="active site" description="Proton acceptor" evidence="12">
    <location>
        <position position="10"/>
    </location>
</feature>
<evidence type="ECO:0000256" key="11">
    <source>
        <dbReference type="ARBA" id="ARBA00030547"/>
    </source>
</evidence>
<comment type="pathway">
    <text evidence="3 12 14">Amino-acid biosynthesis; L-histidine biosynthesis; L-histidine from 5-phospho-alpha-D-ribose 1-diphosphate: step 4/9.</text>
</comment>
<comment type="caution">
    <text evidence="15">The sequence shown here is derived from an EMBL/GenBank/DDBJ whole genome shotgun (WGS) entry which is preliminary data.</text>
</comment>
<evidence type="ECO:0000256" key="4">
    <source>
        <dbReference type="ARBA" id="ARBA00009667"/>
    </source>
</evidence>
<evidence type="ECO:0000256" key="12">
    <source>
        <dbReference type="HAMAP-Rule" id="MF_01014"/>
    </source>
</evidence>
<evidence type="ECO:0000256" key="1">
    <source>
        <dbReference type="ARBA" id="ARBA00000901"/>
    </source>
</evidence>
<dbReference type="InterPro" id="IPR006062">
    <property type="entry name" value="His_biosynth"/>
</dbReference>
<dbReference type="InterPro" id="IPR044524">
    <property type="entry name" value="Isoase_HisA-like"/>
</dbReference>
<dbReference type="EC" id="5.3.1.16" evidence="5 12"/>
<dbReference type="GO" id="GO:0003949">
    <property type="term" value="F:1-(5-phosphoribosyl)-5-[(5-phosphoribosylamino)methylideneamino]imidazole-4-carboxamide isomerase activity"/>
    <property type="evidence" value="ECO:0007669"/>
    <property type="project" value="UniProtKB-UniRule"/>
</dbReference>
<gene>
    <name evidence="12" type="primary">hisA</name>
    <name evidence="15" type="ORF">AM506_11130</name>
</gene>
<evidence type="ECO:0000256" key="8">
    <source>
        <dbReference type="ARBA" id="ARBA00022605"/>
    </source>
</evidence>
<evidence type="ECO:0000256" key="7">
    <source>
        <dbReference type="ARBA" id="ARBA00022490"/>
    </source>
</evidence>
<protein>
    <recommendedName>
        <fullName evidence="6 12">1-(5-phosphoribosyl)-5-[(5-phosphoribosylamino)methylideneamino] imidazole-4-carboxamide isomerase</fullName>
        <ecNumber evidence="5 12">5.3.1.16</ecNumber>
    </recommendedName>
    <alternativeName>
        <fullName evidence="11 12">Phosphoribosylformimino-5-aminoimidazole carboxamide ribotide isomerase</fullName>
    </alternativeName>
</protein>
<name>A0A0P6W2B2_9BACI</name>
<dbReference type="NCBIfam" id="TIGR00007">
    <property type="entry name" value="1-(5-phosphoribosyl)-5-[(5-phosphoribosylamino)methylideneamino]imidazole-4-carboxamide isomerase"/>
    <property type="match status" value="1"/>
</dbReference>
<evidence type="ECO:0000256" key="9">
    <source>
        <dbReference type="ARBA" id="ARBA00023102"/>
    </source>
</evidence>
<dbReference type="OrthoDB" id="9807749at2"/>
<keyword evidence="9 12" id="KW-0368">Histidine biosynthesis</keyword>
<dbReference type="AlphaFoldDB" id="A0A0P6W2B2"/>
<dbReference type="Pfam" id="PF00977">
    <property type="entry name" value="His_biosynth"/>
    <property type="match status" value="1"/>
</dbReference>
<evidence type="ECO:0000256" key="5">
    <source>
        <dbReference type="ARBA" id="ARBA00012550"/>
    </source>
</evidence>
<evidence type="ECO:0000256" key="6">
    <source>
        <dbReference type="ARBA" id="ARBA00018464"/>
    </source>
</evidence>
<dbReference type="SUPFAM" id="SSF51366">
    <property type="entry name" value="Ribulose-phoshate binding barrel"/>
    <property type="match status" value="1"/>
</dbReference>
<feature type="active site" description="Proton donor" evidence="12">
    <location>
        <position position="131"/>
    </location>
</feature>
<dbReference type="FunFam" id="3.20.20.70:FF:000009">
    <property type="entry name" value="1-(5-phosphoribosyl)-5-[(5-phosphoribosylamino)methylideneamino] imidazole-4-carboxamide isomerase"/>
    <property type="match status" value="1"/>
</dbReference>
<dbReference type="PANTHER" id="PTHR43090">
    <property type="entry name" value="1-(5-PHOSPHORIBOSYL)-5-[(5-PHOSPHORIBOSYLAMINO)METHYLIDENEAMINO] IMIDAZOLE-4-CARBOXAMIDE ISOMERASE"/>
    <property type="match status" value="1"/>
</dbReference>
<dbReference type="GO" id="GO:0000105">
    <property type="term" value="P:L-histidine biosynthetic process"/>
    <property type="evidence" value="ECO:0007669"/>
    <property type="project" value="UniProtKB-UniRule"/>
</dbReference>
<dbReference type="NCBIfam" id="NF010112">
    <property type="entry name" value="PRK13585.1"/>
    <property type="match status" value="1"/>
</dbReference>
<evidence type="ECO:0000256" key="3">
    <source>
        <dbReference type="ARBA" id="ARBA00005133"/>
    </source>
</evidence>
<dbReference type="PANTHER" id="PTHR43090:SF2">
    <property type="entry name" value="1-(5-PHOSPHORIBOSYL)-5-[(5-PHOSPHORIBOSYLAMINO)METHYLIDENEAMINO] IMIDAZOLE-4-CARBOXAMIDE ISOMERASE"/>
    <property type="match status" value="1"/>
</dbReference>
<sequence>MSFTIYPAIDMRGGKCVRLIQGDYNQETVYGDSPFDMAKKFADEGAEWIHMVDLDGAKEGTRINDEFVIAVAEKLHAKVQIGGGIRTKEDIEHYLNRGVDRVIIGSIAVSNTEQVKEWLREYGDKIAIGLDAKDGYVATHGWLETSALKAVDLGKELAEAGAETFIFTDIATDGMLSGPNVEAVVDLAEQTGKSVIASGGISSLEDLKTLKEYESRGVSGAICGKSLYTGKFTVSEAVNEVRSC</sequence>
<evidence type="ECO:0000256" key="10">
    <source>
        <dbReference type="ARBA" id="ARBA00023235"/>
    </source>
</evidence>
<dbReference type="EMBL" id="LIXZ01000007">
    <property type="protein sequence ID" value="KPL59496.1"/>
    <property type="molecule type" value="Genomic_DNA"/>
</dbReference>
<dbReference type="Gene3D" id="3.20.20.70">
    <property type="entry name" value="Aldolase class I"/>
    <property type="match status" value="1"/>
</dbReference>
<dbReference type="InterPro" id="IPR011060">
    <property type="entry name" value="RibuloseP-bd_barrel"/>
</dbReference>
<organism evidence="15 16">
    <name type="scientific">Rossellomorea vietnamensis</name>
    <dbReference type="NCBI Taxonomy" id="218284"/>
    <lineage>
        <taxon>Bacteria</taxon>
        <taxon>Bacillati</taxon>
        <taxon>Bacillota</taxon>
        <taxon>Bacilli</taxon>
        <taxon>Bacillales</taxon>
        <taxon>Bacillaceae</taxon>
        <taxon>Rossellomorea</taxon>
    </lineage>
</organism>
<dbReference type="InterPro" id="IPR023016">
    <property type="entry name" value="HisA/PriA"/>
</dbReference>
<dbReference type="InterPro" id="IPR013785">
    <property type="entry name" value="Aldolase_TIM"/>
</dbReference>
<keyword evidence="8 12" id="KW-0028">Amino-acid biosynthesis</keyword>
<dbReference type="HAMAP" id="MF_01014">
    <property type="entry name" value="HisA"/>
    <property type="match status" value="1"/>
</dbReference>
<dbReference type="RefSeq" id="WP_060672561.1">
    <property type="nucleotide sequence ID" value="NZ_LIXZ01000007.1"/>
</dbReference>
<evidence type="ECO:0000256" key="13">
    <source>
        <dbReference type="RuleBase" id="RU003657"/>
    </source>
</evidence>
<evidence type="ECO:0000313" key="15">
    <source>
        <dbReference type="EMBL" id="KPL59496.1"/>
    </source>
</evidence>
<dbReference type="UniPathway" id="UPA00031">
    <property type="reaction ID" value="UER00009"/>
</dbReference>
<evidence type="ECO:0000256" key="2">
    <source>
        <dbReference type="ARBA" id="ARBA00004496"/>
    </source>
</evidence>